<feature type="region of interest" description="Disordered" evidence="7">
    <location>
        <begin position="235"/>
        <end position="258"/>
    </location>
</feature>
<keyword evidence="4" id="KW-0175">Coiled coil</keyword>
<feature type="compositionally biased region" description="Polar residues" evidence="7">
    <location>
        <begin position="760"/>
        <end position="775"/>
    </location>
</feature>
<name>A0A3B3X1Q5_9TELE</name>
<feature type="compositionally biased region" description="Basic and acidic residues" evidence="7">
    <location>
        <begin position="920"/>
        <end position="932"/>
    </location>
</feature>
<dbReference type="CDD" id="cd00171">
    <property type="entry name" value="Sec7"/>
    <property type="match status" value="1"/>
</dbReference>
<dbReference type="PANTHER" id="PTHR10663:SF334">
    <property type="entry name" value="PH AND SEC7 DOMAIN-CONTAINING PROTEIN 1"/>
    <property type="match status" value="1"/>
</dbReference>
<feature type="domain" description="PH" evidence="8">
    <location>
        <begin position="1353"/>
        <end position="1466"/>
    </location>
</feature>
<keyword evidence="2" id="KW-1003">Cell membrane</keyword>
<dbReference type="STRING" id="48701.ENSPMEP00000008943"/>
<feature type="compositionally biased region" description="Polar residues" evidence="7">
    <location>
        <begin position="666"/>
        <end position="684"/>
    </location>
</feature>
<dbReference type="SUPFAM" id="SSF50729">
    <property type="entry name" value="PH domain-like"/>
    <property type="match status" value="1"/>
</dbReference>
<dbReference type="InterPro" id="IPR041681">
    <property type="entry name" value="PH_9"/>
</dbReference>
<feature type="region of interest" description="Disordered" evidence="7">
    <location>
        <begin position="291"/>
        <end position="322"/>
    </location>
</feature>
<keyword evidence="6" id="KW-0966">Cell projection</keyword>
<dbReference type="Pfam" id="PF01369">
    <property type="entry name" value="Sec7"/>
    <property type="match status" value="1"/>
</dbReference>
<feature type="compositionally biased region" description="Polar residues" evidence="7">
    <location>
        <begin position="119"/>
        <end position="140"/>
    </location>
</feature>
<dbReference type="Pfam" id="PF15410">
    <property type="entry name" value="PH_9"/>
    <property type="match status" value="1"/>
</dbReference>
<feature type="region of interest" description="Disordered" evidence="7">
    <location>
        <begin position="914"/>
        <end position="967"/>
    </location>
</feature>
<dbReference type="Gene3D" id="1.10.1000.11">
    <property type="entry name" value="Arf Nucleotide-binding Site Opener,domain 2"/>
    <property type="match status" value="1"/>
</dbReference>
<dbReference type="GeneID" id="106903847"/>
<feature type="compositionally biased region" description="Basic and acidic residues" evidence="7">
    <location>
        <begin position="619"/>
        <end position="636"/>
    </location>
</feature>
<evidence type="ECO:0000256" key="1">
    <source>
        <dbReference type="ARBA" id="ARBA00004632"/>
    </source>
</evidence>
<dbReference type="SMART" id="SM00222">
    <property type="entry name" value="Sec7"/>
    <property type="match status" value="1"/>
</dbReference>
<feature type="compositionally biased region" description="Polar residues" evidence="7">
    <location>
        <begin position="456"/>
        <end position="468"/>
    </location>
</feature>
<sequence>MDNGPAALSTKHHRLQGSAGFMEVQHPAAYLASRKEQVAKVATMSQPGKVLHLYVEVRSVSEDDEKFLGRGDGGTNQLMLQCPDLVSNSQRSSSQSSPNRSPDLSPEVQRCSARANYCSPKSSSRHSVSFQLQNPHSSAAQLHHQETLDESFDPSFQSSTSSHWLTVPSTYTTHPRSCEVPETVDEDGQMSLVSFGYIEKGSVSSMAGHQQDPNRKSEGQHLAAHLTKRMSDPIWYGDETLHGNSHQQQPRRDSSWGQPYLSKATMDAVARDATHRALEEFGSPELRRRFAGHASGSHSPSLPRPSQPPRCRSLGGSPVLSRSTLTLPSRTELLEMDRRFCHGSVNRLPRSPASDRLCAQTGDSFYSMARPQGLTQSPQKSWLHEDGHRLPYKFHPPLPAGRPTDIQHEIPFRTEHQAGRSCHGVGTRTSTCHTAAEPVSFNSNDPRSRSPYHPSRCSSRTSDANSPISDRRSISPYSISDLDCKVFGESNRISAGSAERRYKWTPSPTPSDVDSVRSESPKLSGTFPKESPLWQSPLEALQTENWNQNRKPETLVPQTKPGRISPGISKRALPVSPALLSKLDRVPASGSPMLDPRLTWTSSPSKDGSNLHRYQSTQHTRDHRPLVLEQRQHDGLLDGSPASSPEVPRGNASSQRAECLPGRWTSKGQTVHQSSSGVHTQSSDQRCRPDARGVHKQLAQECQLLVLGMSKNQKETQDHGPPPGTLSSSSSGVTGSLGHSVSPETSSHSSHCTTDGGSGMQSDRTAPSSPSSRSQKIARAKWDFLFGGPTDPGRRSRDVSSVTPPTSGSPSPTPPSSLHLQPTSQRRGRDQQNQKLSHHEVQQVEVELVTPDPRGPAPKTGIIRRSIKYSETDLDAVPLRCYRETDLDEVMRAEAEAAEEADLGFSRSVLGRSCFSPEDGSSRFDPTGRREQNGQVEEDEEDEEEEEGVASWASVRMQGDRQRQRAAREEDEVLSLLLKGPTAPPSEAHGDLKLPVAAGVARRPSESQLDSFSRHFENIMESHRAKGTSYSSLDSVDLLTSGSTSVFTFDLPTLTPEIQSQICESAKQILELSFAPLTRPESSSDTALGAGPGLPVRSQSEKDTWRRSIVRDSFRKATSVPALHSRERSADRPPGQPDPDVLEVLTNGLKPDLQAARRLAKRLYALDGFRKSDVAPHLSKNNDFSQMVAQEYLEHFNFSGMNIDQALRTFLTRFALMGETQERERVLAHFSRRYRQCNPETLSTEGSVHTLTCAVMLLNTDLHGNNVGKRMSCSQFISNLEGLNDGKDFPKDLLKTLYSSIRNEKLQWTIDEEELRKSASELADGRTDSASQTMRRVAGGNPLVGVAQQADGELYKSGFLVRKVHADPDGKRTPRGKRGWKTFYAMLKGLVLYLQKDEYRTERDPTEDDVKNAVSVHHALAMRAADYRKRPNVFYLRTADWRVFLLQAPSAEQMQSWITRINAVAAMFSAPPFPAAIGSQKRFSRPLLPGSNTKLTQDEQLQAHENRFRAVSLELTELAGATPDRRVKGREMEEQKLRREYLEFEKTRYGTYAMLLRAKMADGGADLAAFEARLCGDGGLQRAHSSPSLPQDAAAARDKSRGAKTSRSLKATPSSSSSSVTKSSAKEGAGPKNGQRAELQKQSSKQEEAA</sequence>
<dbReference type="Ensembl" id="ENSPMET00000001613.1">
    <property type="protein sequence ID" value="ENSPMEP00000008943.1"/>
    <property type="gene ID" value="ENSPMEG00000010741.1"/>
</dbReference>
<dbReference type="SUPFAM" id="SSF48425">
    <property type="entry name" value="Sec7 domain"/>
    <property type="match status" value="1"/>
</dbReference>
<dbReference type="FunFam" id="1.10.1000.11:FF:000004">
    <property type="entry name" value="PH and SEC7 domain-containing protein 2"/>
    <property type="match status" value="1"/>
</dbReference>
<dbReference type="PROSITE" id="PS50003">
    <property type="entry name" value="PH_DOMAIN"/>
    <property type="match status" value="1"/>
</dbReference>
<dbReference type="InterPro" id="IPR000904">
    <property type="entry name" value="Sec7_dom"/>
</dbReference>
<feature type="region of interest" description="Disordered" evidence="7">
    <location>
        <begin position="416"/>
        <end position="474"/>
    </location>
</feature>
<evidence type="ECO:0000259" key="9">
    <source>
        <dbReference type="PROSITE" id="PS50190"/>
    </source>
</evidence>
<evidence type="ECO:0000313" key="11">
    <source>
        <dbReference type="Proteomes" id="UP000261480"/>
    </source>
</evidence>
<dbReference type="SMART" id="SM00233">
    <property type="entry name" value="PH"/>
    <property type="match status" value="1"/>
</dbReference>
<dbReference type="GO" id="GO:0032012">
    <property type="term" value="P:regulation of ARF protein signal transduction"/>
    <property type="evidence" value="ECO:0007669"/>
    <property type="project" value="InterPro"/>
</dbReference>
<dbReference type="InterPro" id="IPR023394">
    <property type="entry name" value="Sec7_C_sf"/>
</dbReference>
<feature type="region of interest" description="Disordered" evidence="7">
    <location>
        <begin position="86"/>
        <end position="159"/>
    </location>
</feature>
<dbReference type="RefSeq" id="XP_014823343.1">
    <property type="nucleotide sequence ID" value="XM_014967857.1"/>
</dbReference>
<dbReference type="InterPro" id="IPR001849">
    <property type="entry name" value="PH_domain"/>
</dbReference>
<dbReference type="Gene3D" id="2.30.29.30">
    <property type="entry name" value="Pleckstrin-homology domain (PH domain)/Phosphotyrosine-binding domain (PTB)"/>
    <property type="match status" value="1"/>
</dbReference>
<accession>A0A3B3X1Q5</accession>
<evidence type="ECO:0000256" key="6">
    <source>
        <dbReference type="ARBA" id="ARBA00023273"/>
    </source>
</evidence>
<keyword evidence="11" id="KW-1185">Reference proteome</keyword>
<feature type="compositionally biased region" description="Polar residues" evidence="7">
    <location>
        <begin position="599"/>
        <end position="618"/>
    </location>
</feature>
<dbReference type="Proteomes" id="UP000261480">
    <property type="component" value="Unplaced"/>
</dbReference>
<feature type="compositionally biased region" description="Acidic residues" evidence="7">
    <location>
        <begin position="936"/>
        <end position="948"/>
    </location>
</feature>
<evidence type="ECO:0000256" key="2">
    <source>
        <dbReference type="ARBA" id="ARBA00022475"/>
    </source>
</evidence>
<evidence type="ECO:0000259" key="8">
    <source>
        <dbReference type="PROSITE" id="PS50003"/>
    </source>
</evidence>
<feature type="compositionally biased region" description="Basic and acidic residues" evidence="7">
    <location>
        <begin position="827"/>
        <end position="842"/>
    </location>
</feature>
<dbReference type="CDD" id="cd13295">
    <property type="entry name" value="PH_EFA6"/>
    <property type="match status" value="1"/>
</dbReference>
<dbReference type="InterPro" id="IPR035999">
    <property type="entry name" value="Sec7_dom_sf"/>
</dbReference>
<evidence type="ECO:0000256" key="7">
    <source>
        <dbReference type="SAM" id="MobiDB-lite"/>
    </source>
</evidence>
<evidence type="ECO:0008006" key="12">
    <source>
        <dbReference type="Google" id="ProtNLM"/>
    </source>
</evidence>
<feature type="region of interest" description="Disordered" evidence="7">
    <location>
        <begin position="1080"/>
        <end position="1103"/>
    </location>
</feature>
<dbReference type="PROSITE" id="PS50190">
    <property type="entry name" value="SEC7"/>
    <property type="match status" value="1"/>
</dbReference>
<feature type="compositionally biased region" description="Low complexity" evidence="7">
    <location>
        <begin position="799"/>
        <end position="825"/>
    </location>
</feature>
<evidence type="ECO:0000256" key="4">
    <source>
        <dbReference type="ARBA" id="ARBA00023054"/>
    </source>
</evidence>
<evidence type="ECO:0000313" key="10">
    <source>
        <dbReference type="Ensembl" id="ENSPMEP00000008943.1"/>
    </source>
</evidence>
<feature type="compositionally biased region" description="Low complexity" evidence="7">
    <location>
        <begin position="87"/>
        <end position="102"/>
    </location>
</feature>
<reference evidence="10" key="2">
    <citation type="submission" date="2025-09" db="UniProtKB">
        <authorList>
            <consortium name="Ensembl"/>
        </authorList>
    </citation>
    <scope>IDENTIFICATION</scope>
</reference>
<dbReference type="PANTHER" id="PTHR10663">
    <property type="entry name" value="GUANYL-NUCLEOTIDE EXCHANGE FACTOR"/>
    <property type="match status" value="1"/>
</dbReference>
<feature type="compositionally biased region" description="Basic and acidic residues" evidence="7">
    <location>
        <begin position="958"/>
        <end position="967"/>
    </location>
</feature>
<feature type="region of interest" description="Disordered" evidence="7">
    <location>
        <begin position="1579"/>
        <end position="1650"/>
    </location>
</feature>
<dbReference type="GO" id="GO:0032587">
    <property type="term" value="C:ruffle membrane"/>
    <property type="evidence" value="ECO:0007669"/>
    <property type="project" value="UniProtKB-SubCell"/>
</dbReference>
<evidence type="ECO:0000256" key="5">
    <source>
        <dbReference type="ARBA" id="ARBA00023136"/>
    </source>
</evidence>
<comment type="subcellular location">
    <subcellularLocation>
        <location evidence="1">Cell projection</location>
        <location evidence="1">Ruffle membrane</location>
    </subcellularLocation>
</comment>
<feature type="compositionally biased region" description="Low complexity" evidence="7">
    <location>
        <begin position="725"/>
        <end position="755"/>
    </location>
</feature>
<feature type="compositionally biased region" description="Low complexity" evidence="7">
    <location>
        <begin position="1605"/>
        <end position="1623"/>
    </location>
</feature>
<feature type="region of interest" description="Disordered" evidence="7">
    <location>
        <begin position="1116"/>
        <end position="1142"/>
    </location>
</feature>
<keyword evidence="3" id="KW-0597">Phosphoprotein</keyword>
<keyword evidence="5" id="KW-0472">Membrane</keyword>
<feature type="domain" description="SEC7" evidence="9">
    <location>
        <begin position="1136"/>
        <end position="1304"/>
    </location>
</feature>
<feature type="region of interest" description="Disordered" evidence="7">
    <location>
        <begin position="498"/>
        <end position="532"/>
    </location>
</feature>
<protein>
    <recommendedName>
        <fullName evidence="12">SEC7 domain-containing protein</fullName>
    </recommendedName>
</protein>
<proteinExistence type="predicted"/>
<dbReference type="FunFam" id="2.30.29.30:FF:000054">
    <property type="entry name" value="PH and SEC7 domain-containing protein 3"/>
    <property type="match status" value="1"/>
</dbReference>
<evidence type="ECO:0000256" key="3">
    <source>
        <dbReference type="ARBA" id="ARBA00022553"/>
    </source>
</evidence>
<dbReference type="GO" id="GO:0005085">
    <property type="term" value="F:guanyl-nucleotide exchange factor activity"/>
    <property type="evidence" value="ECO:0007669"/>
    <property type="project" value="InterPro"/>
</dbReference>
<dbReference type="InterPro" id="IPR011993">
    <property type="entry name" value="PH-like_dom_sf"/>
</dbReference>
<feature type="region of interest" description="Disordered" evidence="7">
    <location>
        <begin position="713"/>
        <end position="864"/>
    </location>
</feature>
<feature type="region of interest" description="Disordered" evidence="7">
    <location>
        <begin position="587"/>
        <end position="694"/>
    </location>
</feature>
<organism evidence="10 11">
    <name type="scientific">Poecilia mexicana</name>
    <dbReference type="NCBI Taxonomy" id="48701"/>
    <lineage>
        <taxon>Eukaryota</taxon>
        <taxon>Metazoa</taxon>
        <taxon>Chordata</taxon>
        <taxon>Craniata</taxon>
        <taxon>Vertebrata</taxon>
        <taxon>Euteleostomi</taxon>
        <taxon>Actinopterygii</taxon>
        <taxon>Neopterygii</taxon>
        <taxon>Teleostei</taxon>
        <taxon>Neoteleostei</taxon>
        <taxon>Acanthomorphata</taxon>
        <taxon>Ovalentaria</taxon>
        <taxon>Atherinomorphae</taxon>
        <taxon>Cyprinodontiformes</taxon>
        <taxon>Poeciliidae</taxon>
        <taxon>Poeciliinae</taxon>
        <taxon>Poecilia</taxon>
    </lineage>
</organism>
<reference evidence="10" key="1">
    <citation type="submission" date="2025-08" db="UniProtKB">
        <authorList>
            <consortium name="Ensembl"/>
        </authorList>
    </citation>
    <scope>IDENTIFICATION</scope>
</reference>